<proteinExistence type="predicted"/>
<accession>A6TSK8</accession>
<keyword evidence="3" id="KW-1185">Reference proteome</keyword>
<evidence type="ECO:0000256" key="1">
    <source>
        <dbReference type="SAM" id="MobiDB-lite"/>
    </source>
</evidence>
<dbReference type="EMBL" id="CP000724">
    <property type="protein sequence ID" value="ABR49176.1"/>
    <property type="molecule type" value="Genomic_DNA"/>
</dbReference>
<name>A6TSK8_ALKMQ</name>
<feature type="region of interest" description="Disordered" evidence="1">
    <location>
        <begin position="83"/>
        <end position="116"/>
    </location>
</feature>
<dbReference type="HOGENOM" id="CLU_1583121_0_0_9"/>
<evidence type="ECO:0000313" key="2">
    <source>
        <dbReference type="EMBL" id="ABR49176.1"/>
    </source>
</evidence>
<feature type="compositionally biased region" description="Basic and acidic residues" evidence="1">
    <location>
        <begin position="106"/>
        <end position="116"/>
    </location>
</feature>
<evidence type="ECO:0000313" key="3">
    <source>
        <dbReference type="Proteomes" id="UP000001572"/>
    </source>
</evidence>
<dbReference type="RefSeq" id="WP_012064143.1">
    <property type="nucleotide sequence ID" value="NC_009633.1"/>
</dbReference>
<dbReference type="AlphaFoldDB" id="A6TSK8"/>
<feature type="region of interest" description="Disordered" evidence="1">
    <location>
        <begin position="21"/>
        <end position="71"/>
    </location>
</feature>
<dbReference type="KEGG" id="amt:Amet_3036"/>
<organism evidence="2 3">
    <name type="scientific">Alkaliphilus metalliredigens (strain QYMF)</name>
    <dbReference type="NCBI Taxonomy" id="293826"/>
    <lineage>
        <taxon>Bacteria</taxon>
        <taxon>Bacillati</taxon>
        <taxon>Bacillota</taxon>
        <taxon>Clostridia</taxon>
        <taxon>Peptostreptococcales</taxon>
        <taxon>Natronincolaceae</taxon>
        <taxon>Alkaliphilus</taxon>
    </lineage>
</organism>
<feature type="compositionally biased region" description="Polar residues" evidence="1">
    <location>
        <begin position="30"/>
        <end position="62"/>
    </location>
</feature>
<dbReference type="Proteomes" id="UP000001572">
    <property type="component" value="Chromosome"/>
</dbReference>
<reference evidence="3" key="1">
    <citation type="journal article" date="2016" name="Genome Announc.">
        <title>Complete genome sequence of Alkaliphilus metalliredigens strain QYMF, an alkaliphilic and metal-reducing bacterium isolated from borax-contaminated leachate ponds.</title>
        <authorList>
            <person name="Hwang C."/>
            <person name="Copeland A."/>
            <person name="Lucas S."/>
            <person name="Lapidus A."/>
            <person name="Barry K."/>
            <person name="Detter J.C."/>
            <person name="Glavina Del Rio T."/>
            <person name="Hammon N."/>
            <person name="Israni S."/>
            <person name="Dalin E."/>
            <person name="Tice H."/>
            <person name="Pitluck S."/>
            <person name="Chertkov O."/>
            <person name="Brettin T."/>
            <person name="Bruce D."/>
            <person name="Han C."/>
            <person name="Schmutz J."/>
            <person name="Larimer F."/>
            <person name="Land M.L."/>
            <person name="Hauser L."/>
            <person name="Kyrpides N."/>
            <person name="Mikhailova N."/>
            <person name="Ye Q."/>
            <person name="Zhou J."/>
            <person name="Richardson P."/>
            <person name="Fields M.W."/>
        </authorList>
    </citation>
    <scope>NUCLEOTIDE SEQUENCE [LARGE SCALE GENOMIC DNA]</scope>
    <source>
        <strain evidence="3">QYMF</strain>
    </source>
</reference>
<protein>
    <submittedName>
        <fullName evidence="2">Uncharacterized protein</fullName>
    </submittedName>
</protein>
<gene>
    <name evidence="2" type="ordered locus">Amet_3036</name>
</gene>
<dbReference type="OrthoDB" id="1958145at2"/>
<dbReference type="STRING" id="293826.Amet_3036"/>
<sequence length="173" mass="19123">MSFEAILGFIAIAVISSFFNKSKEAKTRRTGPSQGQSRPNTRPAQSKPQPATRQGQRRPSTGPTGGLGDLFRDFQKDLNEVFGEATRTGGTARKSQQYSQMEEESPEKQPEIVEKSKILKTERTVKTKKSDTRKDVIQAGEISAQDLISIDQKSILQGVIMSEVLGKPKAKQR</sequence>